<name>A0A6A0A4N4_HAELA</name>
<dbReference type="GO" id="GO:0043139">
    <property type="term" value="F:5'-3' DNA helicase activity"/>
    <property type="evidence" value="ECO:0007669"/>
    <property type="project" value="UniProtKB-EC"/>
</dbReference>
<dbReference type="InterPro" id="IPR027417">
    <property type="entry name" value="P-loop_NTPase"/>
</dbReference>
<dbReference type="EC" id="5.6.2.3" evidence="1"/>
<sequence length="82" mass="9218">MDSGTTTHSRFKIPINLTADSLCRVEALSDVATLLRATSAIIWDEAPMAHKHCYEAVDRTMRDVMRIDRTATLWGQGRDLGR</sequence>
<comment type="cofactor">
    <cofactor evidence="1">
        <name>Mg(2+)</name>
        <dbReference type="ChEBI" id="CHEBI:18420"/>
    </cofactor>
</comment>
<evidence type="ECO:0000313" key="3">
    <source>
        <dbReference type="EMBL" id="GFH25992.1"/>
    </source>
</evidence>
<feature type="domain" description="DNA helicase Pif1-like DEAD-box helicase" evidence="2">
    <location>
        <begin position="2"/>
        <end position="69"/>
    </location>
</feature>
<keyword evidence="1" id="KW-0227">DNA damage</keyword>
<keyword evidence="1" id="KW-0378">Hydrolase</keyword>
<dbReference type="InterPro" id="IPR010285">
    <property type="entry name" value="DNA_helicase_pif1-like_DEAD"/>
</dbReference>
<gene>
    <name evidence="3" type="ORF">HaLaN_24057</name>
</gene>
<keyword evidence="1" id="KW-0234">DNA repair</keyword>
<dbReference type="GO" id="GO:0006281">
    <property type="term" value="P:DNA repair"/>
    <property type="evidence" value="ECO:0007669"/>
    <property type="project" value="UniProtKB-KW"/>
</dbReference>
<dbReference type="Pfam" id="PF05970">
    <property type="entry name" value="PIF1"/>
    <property type="match status" value="1"/>
</dbReference>
<comment type="caution">
    <text evidence="3">The sequence shown here is derived from an EMBL/GenBank/DDBJ whole genome shotgun (WGS) entry which is preliminary data.</text>
</comment>
<dbReference type="Proteomes" id="UP000485058">
    <property type="component" value="Unassembled WGS sequence"/>
</dbReference>
<keyword evidence="4" id="KW-1185">Reference proteome</keyword>
<dbReference type="Gene3D" id="3.40.50.300">
    <property type="entry name" value="P-loop containing nucleotide triphosphate hydrolases"/>
    <property type="match status" value="1"/>
</dbReference>
<dbReference type="PANTHER" id="PTHR10492:SF90">
    <property type="entry name" value="ATP-DEPENDENT DNA HELICASE"/>
    <property type="match status" value="1"/>
</dbReference>
<dbReference type="AlphaFoldDB" id="A0A6A0A4N4"/>
<keyword evidence="1" id="KW-0067">ATP-binding</keyword>
<comment type="catalytic activity">
    <reaction evidence="1">
        <text>ATP + H2O = ADP + phosphate + H(+)</text>
        <dbReference type="Rhea" id="RHEA:13065"/>
        <dbReference type="ChEBI" id="CHEBI:15377"/>
        <dbReference type="ChEBI" id="CHEBI:15378"/>
        <dbReference type="ChEBI" id="CHEBI:30616"/>
        <dbReference type="ChEBI" id="CHEBI:43474"/>
        <dbReference type="ChEBI" id="CHEBI:456216"/>
        <dbReference type="EC" id="5.6.2.3"/>
    </reaction>
</comment>
<dbReference type="GO" id="GO:0005524">
    <property type="term" value="F:ATP binding"/>
    <property type="evidence" value="ECO:0007669"/>
    <property type="project" value="UniProtKB-KW"/>
</dbReference>
<proteinExistence type="inferred from homology"/>
<accession>A0A6A0A4N4</accession>
<dbReference type="EMBL" id="BLLF01002983">
    <property type="protein sequence ID" value="GFH25992.1"/>
    <property type="molecule type" value="Genomic_DNA"/>
</dbReference>
<keyword evidence="1 3" id="KW-0347">Helicase</keyword>
<keyword evidence="1" id="KW-0547">Nucleotide-binding</keyword>
<dbReference type="GO" id="GO:0006310">
    <property type="term" value="P:DNA recombination"/>
    <property type="evidence" value="ECO:0007669"/>
    <property type="project" value="UniProtKB-KW"/>
</dbReference>
<comment type="similarity">
    <text evidence="1">Belongs to the helicase family.</text>
</comment>
<evidence type="ECO:0000259" key="2">
    <source>
        <dbReference type="Pfam" id="PF05970"/>
    </source>
</evidence>
<evidence type="ECO:0000313" key="4">
    <source>
        <dbReference type="Proteomes" id="UP000485058"/>
    </source>
</evidence>
<reference evidence="3 4" key="1">
    <citation type="submission" date="2020-02" db="EMBL/GenBank/DDBJ databases">
        <title>Draft genome sequence of Haematococcus lacustris strain NIES-144.</title>
        <authorList>
            <person name="Morimoto D."/>
            <person name="Nakagawa S."/>
            <person name="Yoshida T."/>
            <person name="Sawayama S."/>
        </authorList>
    </citation>
    <scope>NUCLEOTIDE SEQUENCE [LARGE SCALE GENOMIC DNA]</scope>
    <source>
        <strain evidence="3 4">NIES-144</strain>
    </source>
</reference>
<dbReference type="GO" id="GO:0000723">
    <property type="term" value="P:telomere maintenance"/>
    <property type="evidence" value="ECO:0007669"/>
    <property type="project" value="InterPro"/>
</dbReference>
<dbReference type="PANTHER" id="PTHR10492">
    <property type="match status" value="1"/>
</dbReference>
<dbReference type="GO" id="GO:0016787">
    <property type="term" value="F:hydrolase activity"/>
    <property type="evidence" value="ECO:0007669"/>
    <property type="project" value="UniProtKB-KW"/>
</dbReference>
<organism evidence="3 4">
    <name type="scientific">Haematococcus lacustris</name>
    <name type="common">Green alga</name>
    <name type="synonym">Haematococcus pluvialis</name>
    <dbReference type="NCBI Taxonomy" id="44745"/>
    <lineage>
        <taxon>Eukaryota</taxon>
        <taxon>Viridiplantae</taxon>
        <taxon>Chlorophyta</taxon>
        <taxon>core chlorophytes</taxon>
        <taxon>Chlorophyceae</taxon>
        <taxon>CS clade</taxon>
        <taxon>Chlamydomonadales</taxon>
        <taxon>Haematococcaceae</taxon>
        <taxon>Haematococcus</taxon>
    </lineage>
</organism>
<protein>
    <recommendedName>
        <fullName evidence="1">ATP-dependent DNA helicase</fullName>
        <ecNumber evidence="1">5.6.2.3</ecNumber>
    </recommendedName>
</protein>
<keyword evidence="1" id="KW-0233">DNA recombination</keyword>
<evidence type="ECO:0000256" key="1">
    <source>
        <dbReference type="RuleBase" id="RU363044"/>
    </source>
</evidence>